<organism evidence="6 7">
    <name type="scientific">Plantimonas leprariae</name>
    <dbReference type="NCBI Taxonomy" id="2615207"/>
    <lineage>
        <taxon>Bacteria</taxon>
        <taxon>Pseudomonadati</taxon>
        <taxon>Pseudomonadota</taxon>
        <taxon>Alphaproteobacteria</taxon>
        <taxon>Hyphomicrobiales</taxon>
        <taxon>Aurantimonadaceae</taxon>
        <taxon>Plantimonas</taxon>
    </lineage>
</organism>
<evidence type="ECO:0000256" key="2">
    <source>
        <dbReference type="ARBA" id="ARBA00023239"/>
    </source>
</evidence>
<dbReference type="Proteomes" id="UP000432089">
    <property type="component" value="Unassembled WGS sequence"/>
</dbReference>
<comment type="caution">
    <text evidence="6">The sequence shown here is derived from an EMBL/GenBank/DDBJ whole genome shotgun (WGS) entry which is preliminary data.</text>
</comment>
<evidence type="ECO:0000256" key="3">
    <source>
        <dbReference type="PIRNR" id="PIRNR001365"/>
    </source>
</evidence>
<accession>A0A7V7PNI8</accession>
<name>A0A7V7PNI8_9HYPH</name>
<dbReference type="SUPFAM" id="SSF51569">
    <property type="entry name" value="Aldolase"/>
    <property type="match status" value="1"/>
</dbReference>
<keyword evidence="7" id="KW-1185">Reference proteome</keyword>
<dbReference type="InterPro" id="IPR013785">
    <property type="entry name" value="Aldolase_TIM"/>
</dbReference>
<evidence type="ECO:0000256" key="5">
    <source>
        <dbReference type="PIRSR" id="PIRSR001365-2"/>
    </source>
</evidence>
<reference evidence="6 7" key="1">
    <citation type="submission" date="2019-09" db="EMBL/GenBank/DDBJ databases">
        <title>YIM 132180 draft genome.</title>
        <authorList>
            <person name="Zhang K."/>
        </authorList>
    </citation>
    <scope>NUCLEOTIDE SEQUENCE [LARGE SCALE GENOMIC DNA]</scope>
    <source>
        <strain evidence="6 7">YIM 132180</strain>
    </source>
</reference>
<dbReference type="InterPro" id="IPR002220">
    <property type="entry name" value="DapA-like"/>
</dbReference>
<dbReference type="PANTHER" id="PTHR12128">
    <property type="entry name" value="DIHYDRODIPICOLINATE SYNTHASE"/>
    <property type="match status" value="1"/>
</dbReference>
<evidence type="ECO:0000313" key="6">
    <source>
        <dbReference type="EMBL" id="KAB0679085.1"/>
    </source>
</evidence>
<dbReference type="AlphaFoldDB" id="A0A7V7PNI8"/>
<feature type="active site" description="Schiff-base intermediate with substrate" evidence="4">
    <location>
        <position position="163"/>
    </location>
</feature>
<protein>
    <submittedName>
        <fullName evidence="6">Dihydrodipicolinate synthase family protein</fullName>
    </submittedName>
</protein>
<dbReference type="GO" id="GO:0005829">
    <property type="term" value="C:cytosol"/>
    <property type="evidence" value="ECO:0007669"/>
    <property type="project" value="TreeGrafter"/>
</dbReference>
<dbReference type="Pfam" id="PF00701">
    <property type="entry name" value="DHDPS"/>
    <property type="match status" value="1"/>
</dbReference>
<dbReference type="PANTHER" id="PTHR12128:SF66">
    <property type="entry name" value="4-HYDROXY-2-OXOGLUTARATE ALDOLASE, MITOCHONDRIAL"/>
    <property type="match status" value="1"/>
</dbReference>
<dbReference type="GO" id="GO:0008840">
    <property type="term" value="F:4-hydroxy-tetrahydrodipicolinate synthase activity"/>
    <property type="evidence" value="ECO:0007669"/>
    <property type="project" value="TreeGrafter"/>
</dbReference>
<feature type="active site" description="Proton donor/acceptor" evidence="4">
    <location>
        <position position="135"/>
    </location>
</feature>
<evidence type="ECO:0000256" key="4">
    <source>
        <dbReference type="PIRSR" id="PIRSR001365-1"/>
    </source>
</evidence>
<gene>
    <name evidence="6" type="ORF">F6X38_14445</name>
</gene>
<sequence>MTLFRGLSAFPLTPLDEAGEVDEAMLGCFLDRIVAAGADSIGLLGSTGGYAYLTREQRQRTLRVAVERVGGRVPIVVGVGALTTAEAVALARDARSAGADGLLLAPMSYLPLTDEEVFRHFVAVTEAGELPLCIYDNPGTTKFAFTVDLVARLAELPNVAAVKLPLPADGDHAGELARLRARTPDSFAVGYSGDWGAADALLAGCDAWYSVVAGLLPATALALTRAAIQDDFAEMRRLDDAFRPLWDLFRTYGSFRVMYAVADVLGFAGIAPPRPVLPLPSAELGRVAAAVRQIDRANAQDEGSTDGDEHPAG</sequence>
<dbReference type="SMART" id="SM01130">
    <property type="entry name" value="DHDPS"/>
    <property type="match status" value="1"/>
</dbReference>
<dbReference type="PIRSF" id="PIRSF001365">
    <property type="entry name" value="DHDPS"/>
    <property type="match status" value="1"/>
</dbReference>
<dbReference type="CDD" id="cd00408">
    <property type="entry name" value="DHDPS-like"/>
    <property type="match status" value="1"/>
</dbReference>
<dbReference type="EMBL" id="VZDO01000011">
    <property type="protein sequence ID" value="KAB0679085.1"/>
    <property type="molecule type" value="Genomic_DNA"/>
</dbReference>
<dbReference type="Gene3D" id="3.20.20.70">
    <property type="entry name" value="Aldolase class I"/>
    <property type="match status" value="1"/>
</dbReference>
<comment type="similarity">
    <text evidence="1 3">Belongs to the DapA family.</text>
</comment>
<evidence type="ECO:0000313" key="7">
    <source>
        <dbReference type="Proteomes" id="UP000432089"/>
    </source>
</evidence>
<feature type="binding site" evidence="5">
    <location>
        <position position="47"/>
    </location>
    <ligand>
        <name>pyruvate</name>
        <dbReference type="ChEBI" id="CHEBI:15361"/>
    </ligand>
</feature>
<keyword evidence="2 3" id="KW-0456">Lyase</keyword>
<proteinExistence type="inferred from homology"/>
<evidence type="ECO:0000256" key="1">
    <source>
        <dbReference type="ARBA" id="ARBA00007592"/>
    </source>
</evidence>
<dbReference type="PRINTS" id="PR00146">
    <property type="entry name" value="DHPICSNTHASE"/>
</dbReference>
<dbReference type="RefSeq" id="WP_150970724.1">
    <property type="nucleotide sequence ID" value="NZ_VZDO01000011.1"/>
</dbReference>